<dbReference type="VEuPathDB" id="FungiDB:VP01_1805g6"/>
<dbReference type="PANTHER" id="PTHR45626:SF22">
    <property type="entry name" value="DNA REPAIR PROTEIN RAD5"/>
    <property type="match status" value="1"/>
</dbReference>
<evidence type="ECO:0000259" key="4">
    <source>
        <dbReference type="Pfam" id="PF00176"/>
    </source>
</evidence>
<evidence type="ECO:0000256" key="1">
    <source>
        <dbReference type="ARBA" id="ARBA00022741"/>
    </source>
</evidence>
<gene>
    <name evidence="5" type="ORF">VP01_1805g6</name>
</gene>
<dbReference type="GO" id="GO:0005524">
    <property type="term" value="F:ATP binding"/>
    <property type="evidence" value="ECO:0007669"/>
    <property type="project" value="UniProtKB-KW"/>
</dbReference>
<dbReference type="EMBL" id="LAVV01006621">
    <property type="protein sequence ID" value="KNZ59070.1"/>
    <property type="molecule type" value="Genomic_DNA"/>
</dbReference>
<keyword evidence="1" id="KW-0547">Nucleotide-binding</keyword>
<dbReference type="InterPro" id="IPR050628">
    <property type="entry name" value="SNF2_RAD54_helicase_TF"/>
</dbReference>
<dbReference type="Pfam" id="PF00176">
    <property type="entry name" value="SNF2-rel_dom"/>
    <property type="match status" value="1"/>
</dbReference>
<organism evidence="5 6">
    <name type="scientific">Puccinia sorghi</name>
    <dbReference type="NCBI Taxonomy" id="27349"/>
    <lineage>
        <taxon>Eukaryota</taxon>
        <taxon>Fungi</taxon>
        <taxon>Dikarya</taxon>
        <taxon>Basidiomycota</taxon>
        <taxon>Pucciniomycotina</taxon>
        <taxon>Pucciniomycetes</taxon>
        <taxon>Pucciniales</taxon>
        <taxon>Pucciniaceae</taxon>
        <taxon>Puccinia</taxon>
    </lineage>
</organism>
<dbReference type="InterPro" id="IPR027417">
    <property type="entry name" value="P-loop_NTPase"/>
</dbReference>
<dbReference type="SUPFAM" id="SSF52540">
    <property type="entry name" value="P-loop containing nucleoside triphosphate hydrolases"/>
    <property type="match status" value="1"/>
</dbReference>
<evidence type="ECO:0000313" key="5">
    <source>
        <dbReference type="EMBL" id="KNZ59070.1"/>
    </source>
</evidence>
<keyword evidence="6" id="KW-1185">Reference proteome</keyword>
<sequence length="367" mass="41538">MLGNSTLYASRWGRKFCVGNHDLWLPHEALETPTGSTGFHSTVIITRIDDIGLILGFLSMQVAPNLIQQCDCQRENQEGDHSTHQRIHFGRRYGIGKDINFPGPDHQFKECNQKVSECGQVACKGKQLDSNLTKIIVYNGEEREELTIKALWTSDIILVTYNTVSANYESDCNVLFQATWFCIILDKAPLIHDASTKQSKAILNLQSQCCLCLTGKPFQNHLSEIYTLLHFIRLDPWARDEVWQAYIKPNICHKSPKAIEMLQQLVSTVSLRRLNSVKFDLYSVGVALIAEGITFEQMDGSYLLEAREKSLALIRQDPNTRVLLAIIAQHPRSPAGIQVTHIVHYLTQGSIEENIMEVRLTNRCINS</sequence>
<proteinExistence type="predicted"/>
<accession>A0A0L6VG39</accession>
<name>A0A0L6VG39_9BASI</name>
<keyword evidence="3" id="KW-0067">ATP-binding</keyword>
<dbReference type="InterPro" id="IPR038718">
    <property type="entry name" value="SNF2-like_sf"/>
</dbReference>
<keyword evidence="2" id="KW-0378">Hydrolase</keyword>
<dbReference type="Proteomes" id="UP000037035">
    <property type="component" value="Unassembled WGS sequence"/>
</dbReference>
<evidence type="ECO:0000313" key="6">
    <source>
        <dbReference type="Proteomes" id="UP000037035"/>
    </source>
</evidence>
<evidence type="ECO:0000256" key="3">
    <source>
        <dbReference type="ARBA" id="ARBA00022840"/>
    </source>
</evidence>
<dbReference type="PANTHER" id="PTHR45626">
    <property type="entry name" value="TRANSCRIPTION TERMINATION FACTOR 2-RELATED"/>
    <property type="match status" value="1"/>
</dbReference>
<dbReference type="AlphaFoldDB" id="A0A0L6VG39"/>
<evidence type="ECO:0000256" key="2">
    <source>
        <dbReference type="ARBA" id="ARBA00022801"/>
    </source>
</evidence>
<dbReference type="GO" id="GO:0006281">
    <property type="term" value="P:DNA repair"/>
    <property type="evidence" value="ECO:0007669"/>
    <property type="project" value="TreeGrafter"/>
</dbReference>
<reference evidence="5 6" key="1">
    <citation type="submission" date="2015-08" db="EMBL/GenBank/DDBJ databases">
        <title>Next Generation Sequencing and Analysis of the Genome of Puccinia sorghi L Schw, the Causal Agent of Maize Common Rust.</title>
        <authorList>
            <person name="Rochi L."/>
            <person name="Burguener G."/>
            <person name="Darino M."/>
            <person name="Turjanski A."/>
            <person name="Kreff E."/>
            <person name="Dieguez M.J."/>
            <person name="Sacco F."/>
        </authorList>
    </citation>
    <scope>NUCLEOTIDE SEQUENCE [LARGE SCALE GENOMIC DNA]</scope>
    <source>
        <strain evidence="5 6">RO10H11247</strain>
    </source>
</reference>
<dbReference type="Gene3D" id="3.40.50.10810">
    <property type="entry name" value="Tandem AAA-ATPase domain"/>
    <property type="match status" value="1"/>
</dbReference>
<protein>
    <recommendedName>
        <fullName evidence="4">SNF2 N-terminal domain-containing protein</fullName>
    </recommendedName>
</protein>
<dbReference type="GO" id="GO:0005634">
    <property type="term" value="C:nucleus"/>
    <property type="evidence" value="ECO:0007669"/>
    <property type="project" value="TreeGrafter"/>
</dbReference>
<feature type="domain" description="SNF2 N-terminal" evidence="4">
    <location>
        <begin position="135"/>
        <end position="276"/>
    </location>
</feature>
<dbReference type="InterPro" id="IPR000330">
    <property type="entry name" value="SNF2_N"/>
</dbReference>
<dbReference type="GO" id="GO:0008094">
    <property type="term" value="F:ATP-dependent activity, acting on DNA"/>
    <property type="evidence" value="ECO:0007669"/>
    <property type="project" value="TreeGrafter"/>
</dbReference>
<comment type="caution">
    <text evidence="5">The sequence shown here is derived from an EMBL/GenBank/DDBJ whole genome shotgun (WGS) entry which is preliminary data.</text>
</comment>
<dbReference type="STRING" id="27349.A0A0L6VG39"/>
<dbReference type="OrthoDB" id="448448at2759"/>
<dbReference type="GO" id="GO:0016787">
    <property type="term" value="F:hydrolase activity"/>
    <property type="evidence" value="ECO:0007669"/>
    <property type="project" value="UniProtKB-KW"/>
</dbReference>